<sequence length="284" mass="32701">MEVMQIDRHSVGWNISTKAVGSDLVELLDDQYKYLEYSDEERRVVKFVNRFSTRRKENIYNMDTKKEIDFNIMLPHNAMVGEDFSVYAVVKNVADEKRDIIVKSTLVNSFYTGLPGKRVKTMKFTETLDAGEEKKIVLPVTYKEYGPTMNPEARFQIFITGKNVATGRMHASEESFVLNKPEIVIEVPEEVEYGEETEATLTFTNTTGFKLTQCAFYVESPGCLEAVKLEHTRTLLPGKDWSETVKLKPRRKYRSRREVVVEFTSNEIVGMEGSCRFKVVNLIK</sequence>
<dbReference type="InterPro" id="IPR013783">
    <property type="entry name" value="Ig-like_fold"/>
</dbReference>
<dbReference type="InterPro" id="IPR050779">
    <property type="entry name" value="Transglutaminase"/>
</dbReference>
<evidence type="ECO:0000313" key="3">
    <source>
        <dbReference type="Proteomes" id="UP000596742"/>
    </source>
</evidence>
<name>A0A8B6DMF7_MYTGA</name>
<proteinExistence type="predicted"/>
<comment type="caution">
    <text evidence="2">The sequence shown here is derived from an EMBL/GenBank/DDBJ whole genome shotgun (WGS) entry which is preliminary data.</text>
</comment>
<dbReference type="EMBL" id="UYJE01003795">
    <property type="protein sequence ID" value="VDI22481.1"/>
    <property type="molecule type" value="Genomic_DNA"/>
</dbReference>
<dbReference type="Pfam" id="PF00927">
    <property type="entry name" value="Transglut_C"/>
    <property type="match status" value="1"/>
</dbReference>
<accession>A0A8B6DMF7</accession>
<dbReference type="OrthoDB" id="437511at2759"/>
<evidence type="ECO:0000259" key="1">
    <source>
        <dbReference type="Pfam" id="PF00927"/>
    </source>
</evidence>
<keyword evidence="2" id="KW-0808">Transferase</keyword>
<dbReference type="Gene3D" id="2.60.40.10">
    <property type="entry name" value="Immunoglobulins"/>
    <property type="match status" value="2"/>
</dbReference>
<dbReference type="SUPFAM" id="SSF54001">
    <property type="entry name" value="Cysteine proteinases"/>
    <property type="match status" value="1"/>
</dbReference>
<dbReference type="PANTHER" id="PTHR11590:SF40">
    <property type="entry name" value="HEMOCYTE PROTEIN-GLUTAMINE GAMMA-GLUTAMYLTRANSFERASE-LIKE PROTEIN"/>
    <property type="match status" value="1"/>
</dbReference>
<feature type="domain" description="Transglutaminase C-terminal" evidence="1">
    <location>
        <begin position="68"/>
        <end position="151"/>
    </location>
</feature>
<dbReference type="EC" id="2.3.2.13" evidence="2"/>
<keyword evidence="3" id="KW-1185">Reference proteome</keyword>
<keyword evidence="2" id="KW-0012">Acyltransferase</keyword>
<dbReference type="GO" id="GO:0003810">
    <property type="term" value="F:protein-glutamine gamma-glutamyltransferase activity"/>
    <property type="evidence" value="ECO:0007669"/>
    <property type="project" value="UniProtKB-EC"/>
</dbReference>
<dbReference type="InterPro" id="IPR036985">
    <property type="entry name" value="Transglutaminase-like_sf"/>
</dbReference>
<gene>
    <name evidence="2" type="ORF">MGAL_10B086924</name>
</gene>
<dbReference type="Gene3D" id="3.90.260.10">
    <property type="entry name" value="Transglutaminase-like"/>
    <property type="match status" value="1"/>
</dbReference>
<dbReference type="InterPro" id="IPR036238">
    <property type="entry name" value="Transglutaminase_C_sf"/>
</dbReference>
<dbReference type="InterPro" id="IPR008958">
    <property type="entry name" value="Transglutaminase_C"/>
</dbReference>
<evidence type="ECO:0000313" key="2">
    <source>
        <dbReference type="EMBL" id="VDI22481.1"/>
    </source>
</evidence>
<organism evidence="2 3">
    <name type="scientific">Mytilus galloprovincialis</name>
    <name type="common">Mediterranean mussel</name>
    <dbReference type="NCBI Taxonomy" id="29158"/>
    <lineage>
        <taxon>Eukaryota</taxon>
        <taxon>Metazoa</taxon>
        <taxon>Spiralia</taxon>
        <taxon>Lophotrochozoa</taxon>
        <taxon>Mollusca</taxon>
        <taxon>Bivalvia</taxon>
        <taxon>Autobranchia</taxon>
        <taxon>Pteriomorphia</taxon>
        <taxon>Mytilida</taxon>
        <taxon>Mytiloidea</taxon>
        <taxon>Mytilidae</taxon>
        <taxon>Mytilinae</taxon>
        <taxon>Mytilus</taxon>
    </lineage>
</organism>
<dbReference type="InterPro" id="IPR038765">
    <property type="entry name" value="Papain-like_cys_pep_sf"/>
</dbReference>
<dbReference type="Proteomes" id="UP000596742">
    <property type="component" value="Unassembled WGS sequence"/>
</dbReference>
<protein>
    <submittedName>
        <fullName evidence="2">Transglutaminase 1</fullName>
        <ecNumber evidence="2">2.3.2.13</ecNumber>
    </submittedName>
</protein>
<reference evidence="2" key="1">
    <citation type="submission" date="2018-11" db="EMBL/GenBank/DDBJ databases">
        <authorList>
            <person name="Alioto T."/>
            <person name="Alioto T."/>
        </authorList>
    </citation>
    <scope>NUCLEOTIDE SEQUENCE</scope>
</reference>
<dbReference type="AlphaFoldDB" id="A0A8B6DMF7"/>
<dbReference type="SUPFAM" id="SSF49309">
    <property type="entry name" value="Transglutaminase, two C-terminal domains"/>
    <property type="match status" value="2"/>
</dbReference>
<dbReference type="PANTHER" id="PTHR11590">
    <property type="entry name" value="PROTEIN-GLUTAMINE GAMMA-GLUTAMYLTRANSFERASE"/>
    <property type="match status" value="1"/>
</dbReference>